<evidence type="ECO:0000259" key="11">
    <source>
        <dbReference type="PROSITE" id="PS50835"/>
    </source>
</evidence>
<dbReference type="GO" id="GO:0098632">
    <property type="term" value="F:cell-cell adhesion mediator activity"/>
    <property type="evidence" value="ECO:0007669"/>
    <property type="project" value="InterPro"/>
</dbReference>
<feature type="domain" description="Ig-like" evidence="11">
    <location>
        <begin position="42"/>
        <end position="120"/>
    </location>
</feature>
<keyword evidence="12" id="KW-1185">Reference proteome</keyword>
<evidence type="ECO:0000256" key="1">
    <source>
        <dbReference type="ARBA" id="ARBA00004167"/>
    </source>
</evidence>
<dbReference type="InterPro" id="IPR047164">
    <property type="entry name" value="OX2G-like"/>
</dbReference>
<dbReference type="SMART" id="SM00406">
    <property type="entry name" value="IGv"/>
    <property type="match status" value="2"/>
</dbReference>
<evidence type="ECO:0000256" key="7">
    <source>
        <dbReference type="ARBA" id="ARBA00023180"/>
    </source>
</evidence>
<keyword evidence="7" id="KW-0325">Glycoprotein</keyword>
<dbReference type="PROSITE" id="PS50835">
    <property type="entry name" value="IG_LIKE"/>
    <property type="match status" value="2"/>
</dbReference>
<evidence type="ECO:0000256" key="4">
    <source>
        <dbReference type="ARBA" id="ARBA00022989"/>
    </source>
</evidence>
<keyword evidence="4 9" id="KW-1133">Transmembrane helix</keyword>
<dbReference type="Gene3D" id="2.60.40.10">
    <property type="entry name" value="Immunoglobulins"/>
    <property type="match status" value="3"/>
</dbReference>
<feature type="transmembrane region" description="Helical" evidence="9">
    <location>
        <begin position="343"/>
        <end position="362"/>
    </location>
</feature>
<dbReference type="RefSeq" id="XP_018104441.1">
    <property type="nucleotide sequence ID" value="XM_018248952.2"/>
</dbReference>
<evidence type="ECO:0000256" key="5">
    <source>
        <dbReference type="ARBA" id="ARBA00023136"/>
    </source>
</evidence>
<evidence type="ECO:0000313" key="12">
    <source>
        <dbReference type="Proteomes" id="UP000186698"/>
    </source>
</evidence>
<accession>A0A8J0UBF9</accession>
<proteinExistence type="predicted"/>
<name>A0A8J0UBF9_XENLA</name>
<reference evidence="13" key="2">
    <citation type="submission" date="2025-08" db="UniProtKB">
        <authorList>
            <consortium name="RefSeq"/>
        </authorList>
    </citation>
    <scope>IDENTIFICATION</scope>
    <source>
        <strain evidence="13">J_2021</strain>
        <tissue evidence="13">Erythrocytes</tissue>
    </source>
</reference>
<dbReference type="Proteomes" id="UP000186698">
    <property type="component" value="Chromosome 2S"/>
</dbReference>
<dbReference type="PANTHER" id="PTHR46841">
    <property type="entry name" value="OX-2 MEMBRANE GLYCOPROTEIN"/>
    <property type="match status" value="1"/>
</dbReference>
<organism evidence="12 13">
    <name type="scientific">Xenopus laevis</name>
    <name type="common">African clawed frog</name>
    <dbReference type="NCBI Taxonomy" id="8355"/>
    <lineage>
        <taxon>Eukaryota</taxon>
        <taxon>Metazoa</taxon>
        <taxon>Chordata</taxon>
        <taxon>Craniata</taxon>
        <taxon>Vertebrata</taxon>
        <taxon>Euteleostomi</taxon>
        <taxon>Amphibia</taxon>
        <taxon>Batrachia</taxon>
        <taxon>Anura</taxon>
        <taxon>Pipoidea</taxon>
        <taxon>Pipidae</taxon>
        <taxon>Xenopodinae</taxon>
        <taxon>Xenopus</taxon>
        <taxon>Xenopus</taxon>
    </lineage>
</organism>
<protein>
    <submittedName>
        <fullName evidence="13">OX-2 membrane glycoprotein isoform X1</fullName>
    </submittedName>
</protein>
<dbReference type="OrthoDB" id="8749387at2759"/>
<dbReference type="InterPro" id="IPR013783">
    <property type="entry name" value="Ig-like_fold"/>
</dbReference>
<keyword evidence="5 9" id="KW-0472">Membrane</keyword>
<evidence type="ECO:0000256" key="3">
    <source>
        <dbReference type="ARBA" id="ARBA00022729"/>
    </source>
</evidence>
<reference evidence="12" key="1">
    <citation type="submission" date="2024-06" db="UniProtKB">
        <authorList>
            <consortium name="RefSeq"/>
        </authorList>
    </citation>
    <scope>NUCLEOTIDE SEQUENCE [LARGE SCALE GENOMIC DNA]</scope>
    <source>
        <strain evidence="12">J_2021</strain>
    </source>
</reference>
<evidence type="ECO:0000256" key="10">
    <source>
        <dbReference type="SAM" id="SignalP"/>
    </source>
</evidence>
<keyword evidence="3 10" id="KW-0732">Signal</keyword>
<dbReference type="GeneID" id="108709264"/>
<dbReference type="Pfam" id="PF07686">
    <property type="entry name" value="V-set"/>
    <property type="match status" value="2"/>
</dbReference>
<dbReference type="SMART" id="SM00409">
    <property type="entry name" value="IG"/>
    <property type="match status" value="2"/>
</dbReference>
<feature type="signal peptide" evidence="10">
    <location>
        <begin position="1"/>
        <end position="29"/>
    </location>
</feature>
<dbReference type="GO" id="GO:0016020">
    <property type="term" value="C:membrane"/>
    <property type="evidence" value="ECO:0007669"/>
    <property type="project" value="UniProtKB-SubCell"/>
</dbReference>
<dbReference type="Pfam" id="PF08205">
    <property type="entry name" value="C2-set_2"/>
    <property type="match status" value="1"/>
</dbReference>
<feature type="domain" description="Ig-like" evidence="11">
    <location>
        <begin position="134"/>
        <end position="239"/>
    </location>
</feature>
<dbReference type="KEGG" id="xla:108709264"/>
<evidence type="ECO:0000256" key="2">
    <source>
        <dbReference type="ARBA" id="ARBA00022692"/>
    </source>
</evidence>
<gene>
    <name evidence="13" type="primary">LOC108709264</name>
</gene>
<dbReference type="InterPro" id="IPR036179">
    <property type="entry name" value="Ig-like_dom_sf"/>
</dbReference>
<dbReference type="PANTHER" id="PTHR46841:SF4">
    <property type="entry name" value="SC:D189"/>
    <property type="match status" value="1"/>
</dbReference>
<evidence type="ECO:0000313" key="13">
    <source>
        <dbReference type="RefSeq" id="XP_018104441.1"/>
    </source>
</evidence>
<keyword evidence="6" id="KW-1015">Disulfide bond</keyword>
<evidence type="ECO:0000256" key="6">
    <source>
        <dbReference type="ARBA" id="ARBA00023157"/>
    </source>
</evidence>
<dbReference type="SUPFAM" id="SSF48726">
    <property type="entry name" value="Immunoglobulin"/>
    <property type="match status" value="3"/>
</dbReference>
<dbReference type="InterPro" id="IPR003599">
    <property type="entry name" value="Ig_sub"/>
</dbReference>
<dbReference type="InterPro" id="IPR013106">
    <property type="entry name" value="Ig_V-set"/>
</dbReference>
<sequence>MAGEAESLEESMCLLRLLCVVCIVSSVHGGVLTENVTLAKLGESVTLRCKLQMPAADVKQVTWQKIVDKILVQVATYSPKDGSKVQPPYQNRVNITMLGLNETAITIRLTQADDEGMYQCVFNVFPIGSVEGKPFINFGDVLTDKSKAVRLGESVSLNCVFRKPVEVTQVIWQKTVKDKQVNIAIIRKEGAEVMEPYKDRLKVSILGLNVTEITVCKAQAGDEGAYRCVFNTSKSGTISGETSIDAYEPLSGKMEVKSLNGKTNVTCVATSYPRPNTYWIGVGEGNLNGSVLETHSGIVTVKSWIVVNATVSEVREKLECRVHHAEKEAVFKIPEKSYPQTTIIVLTVVLLMLVLALVLLICRAKKRRKSQHL</sequence>
<dbReference type="InterPro" id="IPR007110">
    <property type="entry name" value="Ig-like_dom"/>
</dbReference>
<evidence type="ECO:0000256" key="9">
    <source>
        <dbReference type="SAM" id="Phobius"/>
    </source>
</evidence>
<evidence type="ECO:0000256" key="8">
    <source>
        <dbReference type="ARBA" id="ARBA00023319"/>
    </source>
</evidence>
<keyword evidence="2 9" id="KW-0812">Transmembrane</keyword>
<keyword evidence="8" id="KW-0393">Immunoglobulin domain</keyword>
<dbReference type="InterPro" id="IPR013162">
    <property type="entry name" value="CD80_C2-set"/>
</dbReference>
<comment type="subcellular location">
    <subcellularLocation>
        <location evidence="1">Membrane</location>
        <topology evidence="1">Single-pass membrane protein</topology>
    </subcellularLocation>
</comment>
<dbReference type="AlphaFoldDB" id="A0A8J0UBF9"/>
<feature type="chain" id="PRO_5035147070" evidence="10">
    <location>
        <begin position="30"/>
        <end position="373"/>
    </location>
</feature>